<name>A0A2Z6DWI3_HYDTE</name>
<reference evidence="2 3" key="1">
    <citation type="submission" date="2018-04" db="EMBL/GenBank/DDBJ databases">
        <title>Complete genome sequence of Hydrogenophilus thermoluteolus TH-1.</title>
        <authorList>
            <person name="Arai H."/>
        </authorList>
    </citation>
    <scope>NUCLEOTIDE SEQUENCE [LARGE SCALE GENOMIC DNA]</scope>
    <source>
        <strain evidence="2 3">TH-1</strain>
    </source>
</reference>
<dbReference type="PANTHER" id="PTHR42935">
    <property type="entry name" value="SLR0930 PROTEIN"/>
    <property type="match status" value="1"/>
</dbReference>
<dbReference type="KEGG" id="htl:HPTL_0543"/>
<evidence type="ECO:0000313" key="3">
    <source>
        <dbReference type="Proteomes" id="UP000262004"/>
    </source>
</evidence>
<dbReference type="PANTHER" id="PTHR42935:SF1">
    <property type="entry name" value="SLR0930 PROTEIN"/>
    <property type="match status" value="1"/>
</dbReference>
<keyword evidence="3" id="KW-1185">Reference proteome</keyword>
<dbReference type="Pfam" id="PF05673">
    <property type="entry name" value="DUF815"/>
    <property type="match status" value="1"/>
</dbReference>
<feature type="domain" description="AAA+ ATPase" evidence="1">
    <location>
        <begin position="91"/>
        <end position="208"/>
    </location>
</feature>
<proteinExistence type="predicted"/>
<dbReference type="CDD" id="cd00009">
    <property type="entry name" value="AAA"/>
    <property type="match status" value="1"/>
</dbReference>
<dbReference type="InterPro" id="IPR027417">
    <property type="entry name" value="P-loop_NTPase"/>
</dbReference>
<gene>
    <name evidence="2" type="ORF">HPTL_0543</name>
</gene>
<evidence type="ECO:0000259" key="1">
    <source>
        <dbReference type="SMART" id="SM00382"/>
    </source>
</evidence>
<dbReference type="AlphaFoldDB" id="A0A2Z6DWI3"/>
<dbReference type="SMART" id="SM00382">
    <property type="entry name" value="AAA"/>
    <property type="match status" value="1"/>
</dbReference>
<organism evidence="2 3">
    <name type="scientific">Hydrogenophilus thermoluteolus</name>
    <name type="common">Pseudomonas hydrogenothermophila</name>
    <dbReference type="NCBI Taxonomy" id="297"/>
    <lineage>
        <taxon>Bacteria</taxon>
        <taxon>Pseudomonadati</taxon>
        <taxon>Pseudomonadota</taxon>
        <taxon>Hydrogenophilia</taxon>
        <taxon>Hydrogenophilales</taxon>
        <taxon>Hydrogenophilaceae</taxon>
        <taxon>Hydrogenophilus</taxon>
    </lineage>
</organism>
<protein>
    <submittedName>
        <fullName evidence="2">AAA family ATPase</fullName>
    </submittedName>
</protein>
<dbReference type="InterPro" id="IPR008533">
    <property type="entry name" value="DUF815"/>
</dbReference>
<evidence type="ECO:0000313" key="2">
    <source>
        <dbReference type="EMBL" id="BBD76811.1"/>
    </source>
</evidence>
<dbReference type="EMBL" id="AP018558">
    <property type="protein sequence ID" value="BBD76811.1"/>
    <property type="molecule type" value="Genomic_DNA"/>
</dbReference>
<dbReference type="Proteomes" id="UP000262004">
    <property type="component" value="Chromosome"/>
</dbReference>
<dbReference type="SUPFAM" id="SSF52540">
    <property type="entry name" value="P-loop containing nucleoside triphosphate hydrolases"/>
    <property type="match status" value="1"/>
</dbReference>
<dbReference type="InterPro" id="IPR003593">
    <property type="entry name" value="AAA+_ATPase"/>
</dbReference>
<dbReference type="Gene3D" id="3.40.50.300">
    <property type="entry name" value="P-loop containing nucleotide triphosphate hydrolases"/>
    <property type="match status" value="1"/>
</dbReference>
<sequence>MVFDRNMMAWEAMVPILERIAVALEATNPGAPLVAPDWAAADAFWLRRVGVRVSLEPVRHPHRLRLADLREIDAQKARVVANTEQFLRGLPANNVLLTGARGCGKSSLVKALLTEYAAQGLRLIEIEKGDLVELPRLLERVADAPWRFVLFIDDLSFEPGEAAYKTLKSVLDGSVWAQPENVLIYATSNRRHLMPEYFSENEATRHVGGEVHPAEATEEKISLSERFGLWVSFYPFSQAAYLEIVATWLRHFGASDAQIAAARQEALVWAIERGSRSGRVAWQFARDWAGRHGLGAERTEGHER</sequence>
<accession>A0A2Z6DWI3</accession>